<keyword evidence="12" id="KW-0472">Membrane</keyword>
<comment type="caution">
    <text evidence="21">The sequence shown here is derived from an EMBL/GenBank/DDBJ whole genome shotgun (WGS) entry which is preliminary data.</text>
</comment>
<evidence type="ECO:0000256" key="12">
    <source>
        <dbReference type="ARBA" id="ARBA00023136"/>
    </source>
</evidence>
<comment type="subcellular location">
    <subcellularLocation>
        <location evidence="17 20">Cell inner membrane</location>
        <topology evidence="17 20">Lipid-anchor</topology>
        <orientation evidence="17 20">Periplasmic side</orientation>
    </subcellularLocation>
</comment>
<dbReference type="EMBL" id="LYBM01000056">
    <property type="protein sequence ID" value="ODA30235.1"/>
    <property type="molecule type" value="Genomic_DNA"/>
</dbReference>
<dbReference type="InterPro" id="IPR024932">
    <property type="entry name" value="ApbE"/>
</dbReference>
<keyword evidence="22" id="KW-1185">Reference proteome</keyword>
<evidence type="ECO:0000313" key="22">
    <source>
        <dbReference type="Proteomes" id="UP000094936"/>
    </source>
</evidence>
<dbReference type="GO" id="GO:0016740">
    <property type="term" value="F:transferase activity"/>
    <property type="evidence" value="ECO:0007669"/>
    <property type="project" value="UniProtKB-UniRule"/>
</dbReference>
<name>A0A1C3EAG3_9GAMM</name>
<dbReference type="SUPFAM" id="SSF143631">
    <property type="entry name" value="ApbE-like"/>
    <property type="match status" value="1"/>
</dbReference>
<evidence type="ECO:0000256" key="8">
    <source>
        <dbReference type="ARBA" id="ARBA00022723"/>
    </source>
</evidence>
<dbReference type="Gene3D" id="3.10.520.10">
    <property type="entry name" value="ApbE-like domains"/>
    <property type="match status" value="1"/>
</dbReference>
<gene>
    <name evidence="21" type="ORF">A8L45_20755</name>
</gene>
<evidence type="ECO:0000256" key="4">
    <source>
        <dbReference type="ARBA" id="ARBA00022475"/>
    </source>
</evidence>
<keyword evidence="8 18" id="KW-0479">Metal-binding</keyword>
<evidence type="ECO:0000256" key="19">
    <source>
        <dbReference type="PIRSR" id="PIRSR006268-2"/>
    </source>
</evidence>
<evidence type="ECO:0000256" key="20">
    <source>
        <dbReference type="RuleBase" id="RU363002"/>
    </source>
</evidence>
<evidence type="ECO:0000256" key="16">
    <source>
        <dbReference type="ARBA" id="ARBA00048540"/>
    </source>
</evidence>
<evidence type="ECO:0000256" key="13">
    <source>
        <dbReference type="ARBA" id="ARBA00023139"/>
    </source>
</evidence>
<evidence type="ECO:0000256" key="9">
    <source>
        <dbReference type="ARBA" id="ARBA00022729"/>
    </source>
</evidence>
<comment type="function">
    <text evidence="20">Flavin transferase that catalyzes the transfer of the FMN moiety of FAD and its covalent binding to the hydroxyl group of a threonine residue in a target flavoprotein.</text>
</comment>
<keyword evidence="14 20" id="KW-0449">Lipoprotein</keyword>
<dbReference type="PIRSF" id="PIRSF006268">
    <property type="entry name" value="ApbE"/>
    <property type="match status" value="1"/>
</dbReference>
<dbReference type="Proteomes" id="UP000094936">
    <property type="component" value="Unassembled WGS sequence"/>
</dbReference>
<evidence type="ECO:0000256" key="7">
    <source>
        <dbReference type="ARBA" id="ARBA00022679"/>
    </source>
</evidence>
<keyword evidence="7 18" id="KW-0808">Transferase</keyword>
<keyword evidence="11 18" id="KW-0460">Magnesium</keyword>
<evidence type="ECO:0000256" key="5">
    <source>
        <dbReference type="ARBA" id="ARBA00022519"/>
    </source>
</evidence>
<evidence type="ECO:0000256" key="2">
    <source>
        <dbReference type="ARBA" id="ARBA00011955"/>
    </source>
</evidence>
<accession>A0A1C3EAG3</accession>
<evidence type="ECO:0000256" key="1">
    <source>
        <dbReference type="ARBA" id="ARBA00008282"/>
    </source>
</evidence>
<evidence type="ECO:0000256" key="18">
    <source>
        <dbReference type="PIRNR" id="PIRNR006268"/>
    </source>
</evidence>
<sequence length="342" mass="37570">MYLLKQLYGGMIFLLVIMVMQGCTQPSQKKVQLEGRTMGTTYHITYLSVDKALTGPVVQEKVDSVLAEVNQTASTYIDHSELSRLNQHKVQTPFPLSDDLTAMFNEAVRLAELTEGALDVTVGPLVNLWGFGPSQKPSHLPSQQQIDEAKARTGIHHLVLNGSAVSKQNADIYVDLSTLAKGYGVDKVAELLDSLKIENYLVEIGGEMRVKGDKGQNGDWRVAVEKPVSQEVAVQRIIVPKDNAVATSGDYRNFFEEDGVRYSHIINPQTGRPVTHRLVSVTVLDPSCMVADGLSTGFMVLGEKAAMRLANQHNIAALFIVKTPEGEFVETYSEAMRSYISS</sequence>
<proteinExistence type="inferred from homology"/>
<evidence type="ECO:0000313" key="21">
    <source>
        <dbReference type="EMBL" id="ODA30235.1"/>
    </source>
</evidence>
<evidence type="ECO:0000256" key="11">
    <source>
        <dbReference type="ARBA" id="ARBA00022842"/>
    </source>
</evidence>
<dbReference type="PANTHER" id="PTHR30040">
    <property type="entry name" value="THIAMINE BIOSYNTHESIS LIPOPROTEIN APBE"/>
    <property type="match status" value="1"/>
</dbReference>
<evidence type="ECO:0000256" key="10">
    <source>
        <dbReference type="ARBA" id="ARBA00022827"/>
    </source>
</evidence>
<dbReference type="GO" id="GO:0005886">
    <property type="term" value="C:plasma membrane"/>
    <property type="evidence" value="ECO:0007669"/>
    <property type="project" value="UniProtKB-SubCell"/>
</dbReference>
<evidence type="ECO:0000256" key="14">
    <source>
        <dbReference type="ARBA" id="ARBA00023288"/>
    </source>
</evidence>
<evidence type="ECO:0000256" key="17">
    <source>
        <dbReference type="ARBA" id="ARBA00060485"/>
    </source>
</evidence>
<comment type="similarity">
    <text evidence="1 18 20">Belongs to the ApbE family.</text>
</comment>
<keyword evidence="6 18" id="KW-0285">Flavoprotein</keyword>
<dbReference type="AlphaFoldDB" id="A0A1C3EAG3"/>
<feature type="binding site" evidence="19">
    <location>
        <position position="296"/>
    </location>
    <ligand>
        <name>Mg(2+)</name>
        <dbReference type="ChEBI" id="CHEBI:18420"/>
    </ligand>
</feature>
<dbReference type="OrthoDB" id="9778595at2"/>
<keyword evidence="4" id="KW-1003">Cell membrane</keyword>
<dbReference type="PROSITE" id="PS51257">
    <property type="entry name" value="PROKAR_LIPOPROTEIN"/>
    <property type="match status" value="1"/>
</dbReference>
<keyword evidence="5 20" id="KW-0997">Cell inner membrane</keyword>
<keyword evidence="9" id="KW-0732">Signal</keyword>
<keyword evidence="13" id="KW-0564">Palmitate</keyword>
<feature type="binding site" evidence="19">
    <location>
        <position position="292"/>
    </location>
    <ligand>
        <name>Mg(2+)</name>
        <dbReference type="ChEBI" id="CHEBI:18420"/>
    </ligand>
</feature>
<dbReference type="FunFam" id="3.10.520.10:FF:000001">
    <property type="entry name" value="FAD:protein FMN transferase"/>
    <property type="match status" value="1"/>
</dbReference>
<evidence type="ECO:0000256" key="6">
    <source>
        <dbReference type="ARBA" id="ARBA00022630"/>
    </source>
</evidence>
<organism evidence="21 22">
    <name type="scientific">Veronia pacifica</name>
    <dbReference type="NCBI Taxonomy" id="1080227"/>
    <lineage>
        <taxon>Bacteria</taxon>
        <taxon>Pseudomonadati</taxon>
        <taxon>Pseudomonadota</taxon>
        <taxon>Gammaproteobacteria</taxon>
        <taxon>Vibrionales</taxon>
        <taxon>Vibrionaceae</taxon>
        <taxon>Veronia</taxon>
    </lineage>
</organism>
<dbReference type="RefSeq" id="WP_068905270.1">
    <property type="nucleotide sequence ID" value="NZ_JBHUIF010000017.1"/>
</dbReference>
<keyword evidence="10 18" id="KW-0274">FAD</keyword>
<protein>
    <recommendedName>
        <fullName evidence="3 18">FAD:protein FMN transferase</fullName>
        <ecNumber evidence="2 18">2.7.1.180</ecNumber>
    </recommendedName>
    <alternativeName>
        <fullName evidence="15 18">Flavin transferase</fullName>
    </alternativeName>
</protein>
<reference evidence="21 22" key="1">
    <citation type="submission" date="2016-05" db="EMBL/GenBank/DDBJ databases">
        <title>Genomic Taxonomy of the Vibrionaceae.</title>
        <authorList>
            <person name="Gomez-Gil B."/>
            <person name="Enciso-Ibarra J."/>
        </authorList>
    </citation>
    <scope>NUCLEOTIDE SEQUENCE [LARGE SCALE GENOMIC DNA]</scope>
    <source>
        <strain evidence="21 22">CAIM 1920</strain>
    </source>
</reference>
<dbReference type="GO" id="GO:0046872">
    <property type="term" value="F:metal ion binding"/>
    <property type="evidence" value="ECO:0007669"/>
    <property type="project" value="UniProtKB-UniRule"/>
</dbReference>
<dbReference type="PANTHER" id="PTHR30040:SF2">
    <property type="entry name" value="FAD:PROTEIN FMN TRANSFERASE"/>
    <property type="match status" value="1"/>
</dbReference>
<dbReference type="STRING" id="1080227.A8L45_20755"/>
<evidence type="ECO:0000256" key="15">
    <source>
        <dbReference type="ARBA" id="ARBA00031306"/>
    </source>
</evidence>
<dbReference type="Pfam" id="PF02424">
    <property type="entry name" value="ApbE"/>
    <property type="match status" value="1"/>
</dbReference>
<dbReference type="InterPro" id="IPR003374">
    <property type="entry name" value="ApbE-like_sf"/>
</dbReference>
<comment type="cofactor">
    <cofactor evidence="19">
        <name>Mg(2+)</name>
        <dbReference type="ChEBI" id="CHEBI:18420"/>
    </cofactor>
    <cofactor evidence="19">
        <name>Mn(2+)</name>
        <dbReference type="ChEBI" id="CHEBI:29035"/>
    </cofactor>
    <text evidence="19">Magnesium. Can also use manganese.</text>
</comment>
<comment type="catalytic activity">
    <reaction evidence="16 18 20">
        <text>L-threonyl-[protein] + FAD = FMN-L-threonyl-[protein] + AMP + H(+)</text>
        <dbReference type="Rhea" id="RHEA:36847"/>
        <dbReference type="Rhea" id="RHEA-COMP:11060"/>
        <dbReference type="Rhea" id="RHEA-COMP:11061"/>
        <dbReference type="ChEBI" id="CHEBI:15378"/>
        <dbReference type="ChEBI" id="CHEBI:30013"/>
        <dbReference type="ChEBI" id="CHEBI:57692"/>
        <dbReference type="ChEBI" id="CHEBI:74257"/>
        <dbReference type="ChEBI" id="CHEBI:456215"/>
        <dbReference type="EC" id="2.7.1.180"/>
    </reaction>
</comment>
<evidence type="ECO:0000256" key="3">
    <source>
        <dbReference type="ARBA" id="ARBA00016337"/>
    </source>
</evidence>
<dbReference type="EC" id="2.7.1.180" evidence="2 18"/>
<feature type="binding site" evidence="19">
    <location>
        <position position="178"/>
    </location>
    <ligand>
        <name>Mg(2+)</name>
        <dbReference type="ChEBI" id="CHEBI:18420"/>
    </ligand>
</feature>